<accession>A0ABR9WPS2</accession>
<proteinExistence type="predicted"/>
<dbReference type="Pfam" id="PF18962">
    <property type="entry name" value="Por_Secre_tail"/>
    <property type="match status" value="1"/>
</dbReference>
<gene>
    <name evidence="4" type="ORF">IM755_02255</name>
</gene>
<keyword evidence="1 2" id="KW-0732">Signal</keyword>
<protein>
    <submittedName>
        <fullName evidence="4">T9SS type A sorting domain-containing protein</fullName>
    </submittedName>
</protein>
<evidence type="ECO:0000256" key="2">
    <source>
        <dbReference type="SAM" id="SignalP"/>
    </source>
</evidence>
<name>A0ABR9WPS2_9FLAO</name>
<feature type="signal peptide" evidence="2">
    <location>
        <begin position="1"/>
        <end position="23"/>
    </location>
</feature>
<feature type="domain" description="Secretion system C-terminal sorting" evidence="3">
    <location>
        <begin position="231"/>
        <end position="300"/>
    </location>
</feature>
<dbReference type="InterPro" id="IPR026444">
    <property type="entry name" value="Secre_tail"/>
</dbReference>
<dbReference type="RefSeq" id="WP_194093430.1">
    <property type="nucleotide sequence ID" value="NZ_JADFTZ010000001.1"/>
</dbReference>
<evidence type="ECO:0000313" key="5">
    <source>
        <dbReference type="Proteomes" id="UP000656274"/>
    </source>
</evidence>
<dbReference type="EMBL" id="JADFTZ010000001">
    <property type="protein sequence ID" value="MBE9575519.1"/>
    <property type="molecule type" value="Genomic_DNA"/>
</dbReference>
<sequence length="301" mass="31846">MRKIYSSLFTVFAVVMSFGQSFTGTYNFAAVSNGSSGLIDPTPVPTFTGITFGSFSATNPVATQPGANGRFVFDNQPLGAANGATYAALTGSVSATTYYEVTLTPQAGYSVDLTSITFTTQRSNTGVRTYVVRSSVDGYVANLPASISPANANLIAQPGNIFFFNADNNSSQTGSTINLSGFNGLTSPITFRFYGYNAEASGGNFSIDDVVISGNINTLSVADNNIEGLRMYPNPLSGNTLHLTSTQNLNMTIQIIDTLGKTILKSEVINNSVNISSLNSGVYIIKITEDNKTALRKLIVN</sequence>
<evidence type="ECO:0000259" key="3">
    <source>
        <dbReference type="Pfam" id="PF18962"/>
    </source>
</evidence>
<comment type="caution">
    <text evidence="4">The sequence shown here is derived from an EMBL/GenBank/DDBJ whole genome shotgun (WGS) entry which is preliminary data.</text>
</comment>
<organism evidence="4 5">
    <name type="scientific">Flavobacterium proteolyticum</name>
    <dbReference type="NCBI Taxonomy" id="2911683"/>
    <lineage>
        <taxon>Bacteria</taxon>
        <taxon>Pseudomonadati</taxon>
        <taxon>Bacteroidota</taxon>
        <taxon>Flavobacteriia</taxon>
        <taxon>Flavobacteriales</taxon>
        <taxon>Flavobacteriaceae</taxon>
        <taxon>Flavobacterium</taxon>
    </lineage>
</organism>
<feature type="chain" id="PRO_5046974556" evidence="2">
    <location>
        <begin position="24"/>
        <end position="301"/>
    </location>
</feature>
<evidence type="ECO:0000256" key="1">
    <source>
        <dbReference type="ARBA" id="ARBA00022729"/>
    </source>
</evidence>
<evidence type="ECO:0000313" key="4">
    <source>
        <dbReference type="EMBL" id="MBE9575519.1"/>
    </source>
</evidence>
<reference evidence="4 5" key="1">
    <citation type="submission" date="2020-10" db="EMBL/GenBank/DDBJ databases">
        <title>The genome sequence of Flavobacterium aquaticum 1Y8A.</title>
        <authorList>
            <person name="Liu Y."/>
        </authorList>
    </citation>
    <scope>NUCLEOTIDE SEQUENCE [LARGE SCALE GENOMIC DNA]</scope>
    <source>
        <strain evidence="4 5">1Y8A</strain>
    </source>
</reference>
<dbReference type="Proteomes" id="UP000656274">
    <property type="component" value="Unassembled WGS sequence"/>
</dbReference>
<dbReference type="NCBIfam" id="TIGR04183">
    <property type="entry name" value="Por_Secre_tail"/>
    <property type="match status" value="1"/>
</dbReference>
<keyword evidence="5" id="KW-1185">Reference proteome</keyword>